<comment type="caution">
    <text evidence="12">The sequence shown here is derived from an EMBL/GenBank/DDBJ whole genome shotgun (WGS) entry which is preliminary data.</text>
</comment>
<dbReference type="Pfam" id="PF22679">
    <property type="entry name" value="T1R_D3-like"/>
    <property type="match status" value="1"/>
</dbReference>
<dbReference type="InterPro" id="IPR007409">
    <property type="entry name" value="Restrct_endonuc_type1_HsdR_N"/>
</dbReference>
<evidence type="ECO:0000256" key="3">
    <source>
        <dbReference type="ARBA" id="ARBA00022722"/>
    </source>
</evidence>
<accession>A0ABU8WCX8</accession>
<evidence type="ECO:0000256" key="9">
    <source>
        <dbReference type="ARBA" id="ARBA00023125"/>
    </source>
</evidence>
<dbReference type="InterPro" id="IPR027417">
    <property type="entry name" value="P-loop_NTPase"/>
</dbReference>
<dbReference type="Pfam" id="PF04313">
    <property type="entry name" value="HSDR_N"/>
    <property type="match status" value="1"/>
</dbReference>
<evidence type="ECO:0000259" key="11">
    <source>
        <dbReference type="PROSITE" id="PS51192"/>
    </source>
</evidence>
<evidence type="ECO:0000256" key="7">
    <source>
        <dbReference type="ARBA" id="ARBA00022801"/>
    </source>
</evidence>
<dbReference type="InterPro" id="IPR004473">
    <property type="entry name" value="Restrct_endonuc_typeI_HsdR"/>
</dbReference>
<dbReference type="GO" id="GO:0009035">
    <property type="term" value="F:type I site-specific deoxyribonuclease activity"/>
    <property type="evidence" value="ECO:0007669"/>
    <property type="project" value="UniProtKB-EC"/>
</dbReference>
<keyword evidence="7 10" id="KW-0378">Hydrolase</keyword>
<evidence type="ECO:0000256" key="8">
    <source>
        <dbReference type="ARBA" id="ARBA00022840"/>
    </source>
</evidence>
<evidence type="ECO:0000256" key="4">
    <source>
        <dbReference type="ARBA" id="ARBA00022741"/>
    </source>
</evidence>
<dbReference type="EMBL" id="JBBKZT010000001">
    <property type="protein sequence ID" value="MEJ8845259.1"/>
    <property type="molecule type" value="Genomic_DNA"/>
</dbReference>
<gene>
    <name evidence="12" type="ORF">WKW82_01260</name>
</gene>
<dbReference type="InterPro" id="IPR014001">
    <property type="entry name" value="Helicase_ATP-bd"/>
</dbReference>
<dbReference type="Gene3D" id="3.90.1570.50">
    <property type="match status" value="1"/>
</dbReference>
<comment type="subunit">
    <text evidence="10">The type I restriction/modification system is composed of three polypeptides R, M and S.</text>
</comment>
<dbReference type="EC" id="3.1.21.3" evidence="10"/>
<dbReference type="Gene3D" id="3.40.50.300">
    <property type="entry name" value="P-loop containing nucleotide triphosphate hydrolases"/>
    <property type="match status" value="2"/>
</dbReference>
<comment type="similarity">
    <text evidence="2 10">Belongs to the HsdR family.</text>
</comment>
<dbReference type="PROSITE" id="PS51192">
    <property type="entry name" value="HELICASE_ATP_BIND_1"/>
    <property type="match status" value="1"/>
</dbReference>
<keyword evidence="4 10" id="KW-0547">Nucleotide-binding</keyword>
<evidence type="ECO:0000256" key="5">
    <source>
        <dbReference type="ARBA" id="ARBA00022747"/>
    </source>
</evidence>
<keyword evidence="6" id="KW-0255">Endonuclease</keyword>
<keyword evidence="9 10" id="KW-0238">DNA-binding</keyword>
<keyword evidence="5 10" id="KW-0680">Restriction system</keyword>
<dbReference type="InterPro" id="IPR051268">
    <property type="entry name" value="Type-I_R_enzyme_R_subunit"/>
</dbReference>
<proteinExistence type="inferred from homology"/>
<dbReference type="Proteomes" id="UP001385892">
    <property type="component" value="Unassembled WGS sequence"/>
</dbReference>
<dbReference type="CDD" id="cd18800">
    <property type="entry name" value="SF2_C_EcoR124I-like"/>
    <property type="match status" value="1"/>
</dbReference>
<evidence type="ECO:0000256" key="6">
    <source>
        <dbReference type="ARBA" id="ARBA00022759"/>
    </source>
</evidence>
<sequence>MTTTPNSREQYSAHIPALHLLCNLGWDFVSTADALAMRGGSTREVLLVPRLVEVLQSRRYEYKGQWHSLSAGGIDQIVRELSSLSLAEGLLPANERLYQKLSLGITVTEFMPDGKKHQPTIAVIDWVNVGANRWDVTEELQVLSAQGTHHRTPDVVGYVNGIPLVVIEAKRPEGSHASKTMVDEGISQHLRNQRTDEIPSLFAYAQLLLAISQTEGRYGTTHTATKFWARWREEQGAQAEASFDDADVDAVKNKTLHPATRAALFAGKPAALASYFDALWSQHSHVTDQDRLLVSLLTPSRLLEFLRGFVLFDRKVGKLVARYQQFFGIRALLSRLPQRRPDGGREGGVIWHTTGSGKSFTMVFLTKSLLLVDALQECRVIVVTDRLDLEDQLRRNFMSSGAFGSNIGLRKDGEHSRALTGRDLARRIGSGNERITFTLIHKFNTASKLAECRNDSSNLIVLVDEGHRSHGGETHERMRKALPRAAYVAFTGTPLLKNEKTAGKFGPILHAYTMQRAVEDEAVAPLLYEERVPELTINEDAVNRWFDKITVNLSEAQRGDLKKKYAKKGAIYGAANRIELIAWDIATHFSESIKKVSAGDGLQLKGQVATERKLDAIRYKKALDDTGLVTSAIVMSGPDTREGNSEIDEDSMPEVQKWWKETVAKYGPDAKAYEKQVVADFGSDGDPDLLIVVDKLLTGFDEPRNAVLYIDKPLESHNLIQAIARVNRLHDAKRYGVLVAYRGGLLEHLDTAIRAYQDLETRTQGGFDVADIDGLYHQFSTEYKRLPALHDRLWSFFKGVMNRLDREQYRQMLTPRFVRDVDGEEHDERQKLRDDFYEALTAFGLCLQTALSSRSFFEDKGFSEATIARYKSDLRFFTELRQTARRDAMETVDYSAYEEQIRRLVDKQVIGTEVREPEGVYLVHQLGKAEDPAKWSEEKTRNETDMIKTRLRKTIEQDLADDPYAQKVFGALLREAIAQAEALFDHPLKQHALFVNFEQALETRQAPGMPGALADKPHARAYFGAVRLVLGEEKFAAMSDAGRQDLLQQAVRMDATVRDAVAEHSLNPQNIEAAIRKGVLPMLFTALGLDDAKAVVEQVIQITRMGLSQR</sequence>
<protein>
    <recommendedName>
        <fullName evidence="10">Type I restriction enzyme endonuclease subunit</fullName>
        <shortName evidence="10">R protein</shortName>
        <ecNumber evidence="10">3.1.21.3</ecNumber>
    </recommendedName>
</protein>
<dbReference type="PANTHER" id="PTHR30195:SF15">
    <property type="entry name" value="TYPE I RESTRICTION ENZYME HINDI ENDONUCLEASE SUBUNIT"/>
    <property type="match status" value="1"/>
</dbReference>
<dbReference type="InterPro" id="IPR055180">
    <property type="entry name" value="HsdR_RecA-like_helicase_dom_2"/>
</dbReference>
<dbReference type="RefSeq" id="WP_340340437.1">
    <property type="nucleotide sequence ID" value="NZ_JBBKZT010000001.1"/>
</dbReference>
<evidence type="ECO:0000313" key="12">
    <source>
        <dbReference type="EMBL" id="MEJ8845259.1"/>
    </source>
</evidence>
<evidence type="ECO:0000313" key="13">
    <source>
        <dbReference type="Proteomes" id="UP001385892"/>
    </source>
</evidence>
<keyword evidence="3" id="KW-0540">Nuclease</keyword>
<organism evidence="12 13">
    <name type="scientific">Variovorax rhizosphaerae</name>
    <dbReference type="NCBI Taxonomy" id="1836200"/>
    <lineage>
        <taxon>Bacteria</taxon>
        <taxon>Pseudomonadati</taxon>
        <taxon>Pseudomonadota</taxon>
        <taxon>Betaproteobacteria</taxon>
        <taxon>Burkholderiales</taxon>
        <taxon>Comamonadaceae</taxon>
        <taxon>Variovorax</taxon>
    </lineage>
</organism>
<keyword evidence="8 10" id="KW-0067">ATP-binding</keyword>
<evidence type="ECO:0000256" key="2">
    <source>
        <dbReference type="ARBA" id="ARBA00008598"/>
    </source>
</evidence>
<feature type="domain" description="Helicase ATP-binding" evidence="11">
    <location>
        <begin position="339"/>
        <end position="512"/>
    </location>
</feature>
<dbReference type="NCBIfam" id="TIGR00348">
    <property type="entry name" value="hsdR"/>
    <property type="match status" value="1"/>
</dbReference>
<comment type="catalytic activity">
    <reaction evidence="1 10">
        <text>Endonucleolytic cleavage of DNA to give random double-stranded fragments with terminal 5'-phosphates, ATP is simultaneously hydrolyzed.</text>
        <dbReference type="EC" id="3.1.21.3"/>
    </reaction>
</comment>
<reference evidence="12 13" key="1">
    <citation type="submission" date="2024-03" db="EMBL/GenBank/DDBJ databases">
        <title>Novel species of the genus Variovorax.</title>
        <authorList>
            <person name="Liu Q."/>
            <person name="Xin Y.-H."/>
        </authorList>
    </citation>
    <scope>NUCLEOTIDE SEQUENCE [LARGE SCALE GENOMIC DNA]</scope>
    <source>
        <strain evidence="12 13">KACC 18900</strain>
    </source>
</reference>
<dbReference type="CDD" id="cd22332">
    <property type="entry name" value="HsdR_N"/>
    <property type="match status" value="1"/>
</dbReference>
<dbReference type="Pfam" id="PF18766">
    <property type="entry name" value="SWI2_SNF2"/>
    <property type="match status" value="1"/>
</dbReference>
<evidence type="ECO:0000256" key="1">
    <source>
        <dbReference type="ARBA" id="ARBA00000851"/>
    </source>
</evidence>
<dbReference type="SUPFAM" id="SSF52540">
    <property type="entry name" value="P-loop containing nucleoside triphosphate hydrolases"/>
    <property type="match status" value="2"/>
</dbReference>
<dbReference type="InterPro" id="IPR040980">
    <property type="entry name" value="SWI2_SNF2"/>
</dbReference>
<name>A0ABU8WCX8_9BURK</name>
<dbReference type="PANTHER" id="PTHR30195">
    <property type="entry name" value="TYPE I SITE-SPECIFIC DEOXYRIBONUCLEASE PROTEIN SUBUNIT M AND R"/>
    <property type="match status" value="1"/>
</dbReference>
<comment type="function">
    <text evidence="10">Subunit R is required for both nuclease and ATPase activities, but not for modification.</text>
</comment>
<dbReference type="SMART" id="SM00487">
    <property type="entry name" value="DEXDc"/>
    <property type="match status" value="1"/>
</dbReference>
<evidence type="ECO:0000256" key="10">
    <source>
        <dbReference type="RuleBase" id="RU364115"/>
    </source>
</evidence>
<keyword evidence="13" id="KW-1185">Reference proteome</keyword>